<dbReference type="AlphaFoldDB" id="A0A1Q9ELU5"/>
<evidence type="ECO:0000256" key="1">
    <source>
        <dbReference type="SAM" id="MobiDB-lite"/>
    </source>
</evidence>
<dbReference type="EMBL" id="LSRX01000118">
    <property type="protein sequence ID" value="OLQ08426.1"/>
    <property type="molecule type" value="Genomic_DNA"/>
</dbReference>
<protein>
    <submittedName>
        <fullName evidence="2">Uncharacterized protein</fullName>
    </submittedName>
</protein>
<feature type="region of interest" description="Disordered" evidence="1">
    <location>
        <begin position="1096"/>
        <end position="1140"/>
    </location>
</feature>
<feature type="region of interest" description="Disordered" evidence="1">
    <location>
        <begin position="104"/>
        <end position="139"/>
    </location>
</feature>
<proteinExistence type="predicted"/>
<name>A0A1Q9ELU5_SYMMI</name>
<reference evidence="2 3" key="1">
    <citation type="submission" date="2016-02" db="EMBL/GenBank/DDBJ databases">
        <title>Genome analysis of coral dinoflagellate symbionts highlights evolutionary adaptations to a symbiotic lifestyle.</title>
        <authorList>
            <person name="Aranda M."/>
            <person name="Li Y."/>
            <person name="Liew Y.J."/>
            <person name="Baumgarten S."/>
            <person name="Simakov O."/>
            <person name="Wilson M."/>
            <person name="Piel J."/>
            <person name="Ashoor H."/>
            <person name="Bougouffa S."/>
            <person name="Bajic V.B."/>
            <person name="Ryu T."/>
            <person name="Ravasi T."/>
            <person name="Bayer T."/>
            <person name="Micklem G."/>
            <person name="Kim H."/>
            <person name="Bhak J."/>
            <person name="Lajeunesse T.C."/>
            <person name="Voolstra C.R."/>
        </authorList>
    </citation>
    <scope>NUCLEOTIDE SEQUENCE [LARGE SCALE GENOMIC DNA]</scope>
    <source>
        <strain evidence="2 3">CCMP2467</strain>
    </source>
</reference>
<sequence length="1140" mass="129099">MGATHAFHVGLASGRFAHSKMGVPKNMWEQLVTKNLLLPADNKVTVNLLHRLFDAVIARLEKGRGKKPAAVEDSLSWWRSLQEKVTNQEQCARSLLDRMDTAVASAARTSEPTPKRCRRQKGGRLEEEQSQQAPPESVGACPFAGMPRTVIDVLYEYKMPELPEFRTRKYAKQRYAAQNLSKSIQAAVLDHTIDLDIENCSFVLMYQLLNKLQPLHPLWTKANQVLRMCAQERSTVIEQHLQTYTCKGKVVMQKIFNGGKIPTEYAKNKFCADLQKTSVLCRWAAATAIPDAYAELLQIKDRAEVSVLTYLWNVAEDTVIDAWLEKILPLSPEHVSLHFDGIRVDKQTVGSDVERFCQECAQHIEDRTGFKVSIRQKIHRGILAVIQERGERADVECPDSLLVPGNCILASLYSLGFHEQALAMQDRREHPHQQYFERRGHRTYEQVAQGCDVRLFPRLDFDGAKAGSKILLHIVADGNPHCLALEVLPDDRLCVTDGKARFTVSRAVFDEAVEVGSDMKPLVLFFVAEQTEDALTHHATEEELSSLLELQAAGDAEADGLDLVIDVEDQCADLPTETDEDASDADEAAEHITRVADEILAAMKTEVANWLSGGAKYQIKADLDMFRCPLCPFRSWPKKQAKRCVLKHIEKHHVEAKQYVPSGTKQLKLIIALHDCAQCERRRRGPTYLKSSADILRSTVQPPLSCKHMLIDRHIRLVLTSQGPQYWNAEEVSRSLVRRVRNIYYTHAFAEMLFQEVLMCDAKVLTCRGRTNAVLVMDAISGDDSDNVARSLASNLDASALAQIQYVSVDNPSERYWQSLRAICPNLQVMSLDPTHLAMTFEYASSRRRTAGSKALRAVLQKLNAVDVDANADLWGPIHTGRNSRALTTEEQRVRNQIEDRSMRKADAEKILNSLDVDKPFYLRLEWIRALAAIASVHRDELDKVAPGPNRKLFKLLFSAADHSRSEWYMNNCRMRHMISPKRLALLPSGTTSNESLHHEINAWFRETQKLHQATLQLKLATMQLAKNICHNNALYWPTTRQVAQAELLARATSAALWEPREWQAWCAELADLKKPSKAKLRLHEKREQERLLVKKQVKKKPSCSGTEVGVKRRRTPLTLERQDSLRRAGVRPIRPKTMK</sequence>
<dbReference type="Proteomes" id="UP000186817">
    <property type="component" value="Unassembled WGS sequence"/>
</dbReference>
<evidence type="ECO:0000313" key="2">
    <source>
        <dbReference type="EMBL" id="OLQ08426.1"/>
    </source>
</evidence>
<keyword evidence="3" id="KW-1185">Reference proteome</keyword>
<accession>A0A1Q9ELU5</accession>
<organism evidence="2 3">
    <name type="scientific">Symbiodinium microadriaticum</name>
    <name type="common">Dinoflagellate</name>
    <name type="synonym">Zooxanthella microadriatica</name>
    <dbReference type="NCBI Taxonomy" id="2951"/>
    <lineage>
        <taxon>Eukaryota</taxon>
        <taxon>Sar</taxon>
        <taxon>Alveolata</taxon>
        <taxon>Dinophyceae</taxon>
        <taxon>Suessiales</taxon>
        <taxon>Symbiodiniaceae</taxon>
        <taxon>Symbiodinium</taxon>
    </lineage>
</organism>
<dbReference type="OrthoDB" id="442642at2759"/>
<gene>
    <name evidence="2" type="ORF">AK812_SmicGene8094</name>
</gene>
<evidence type="ECO:0000313" key="3">
    <source>
        <dbReference type="Proteomes" id="UP000186817"/>
    </source>
</evidence>
<comment type="caution">
    <text evidence="2">The sequence shown here is derived from an EMBL/GenBank/DDBJ whole genome shotgun (WGS) entry which is preliminary data.</text>
</comment>